<proteinExistence type="predicted"/>
<dbReference type="AlphaFoldDB" id="A0A1M7CSZ3"/>
<evidence type="ECO:0000256" key="1">
    <source>
        <dbReference type="SAM" id="MobiDB-lite"/>
    </source>
</evidence>
<dbReference type="EMBL" id="FRAN01000013">
    <property type="protein sequence ID" value="SHL70346.1"/>
    <property type="molecule type" value="Genomic_DNA"/>
</dbReference>
<protein>
    <submittedName>
        <fullName evidence="2">Uncharacterized protein</fullName>
    </submittedName>
</protein>
<sequence>MVDTDSVETETYTIEGPDGNSDEIELP</sequence>
<dbReference type="Proteomes" id="UP000184203">
    <property type="component" value="Unassembled WGS sequence"/>
</dbReference>
<keyword evidence="3" id="KW-1185">Reference proteome</keyword>
<evidence type="ECO:0000313" key="3">
    <source>
        <dbReference type="Proteomes" id="UP000184203"/>
    </source>
</evidence>
<reference evidence="3" key="1">
    <citation type="submission" date="2016-11" db="EMBL/GenBank/DDBJ databases">
        <authorList>
            <person name="Varghese N."/>
            <person name="Submissions S."/>
        </authorList>
    </citation>
    <scope>NUCLEOTIDE SEQUENCE [LARGE SCALE GENOMIC DNA]</scope>
    <source>
        <strain evidence="3">DX253</strain>
    </source>
</reference>
<gene>
    <name evidence="2" type="ORF">SAMN05444342_4453</name>
</gene>
<feature type="region of interest" description="Disordered" evidence="1">
    <location>
        <begin position="1"/>
        <end position="27"/>
    </location>
</feature>
<feature type="non-terminal residue" evidence="2">
    <location>
        <position position="27"/>
    </location>
</feature>
<evidence type="ECO:0000313" key="2">
    <source>
        <dbReference type="EMBL" id="SHL70346.1"/>
    </source>
</evidence>
<name>A0A1M7CSZ3_HALPU</name>
<organism evidence="2 3">
    <name type="scientific">Haladaptatus paucihalophilus DX253</name>
    <dbReference type="NCBI Taxonomy" id="797209"/>
    <lineage>
        <taxon>Archaea</taxon>
        <taxon>Methanobacteriati</taxon>
        <taxon>Methanobacteriota</taxon>
        <taxon>Stenosarchaea group</taxon>
        <taxon>Halobacteria</taxon>
        <taxon>Halobacteriales</taxon>
        <taxon>Haladaptataceae</taxon>
        <taxon>Haladaptatus</taxon>
    </lineage>
</organism>
<accession>A0A1M7CSZ3</accession>